<evidence type="ECO:0000256" key="1">
    <source>
        <dbReference type="SAM" id="MobiDB-lite"/>
    </source>
</evidence>
<evidence type="ECO:0000313" key="13">
    <source>
        <dbReference type="Proteomes" id="UP000048600"/>
    </source>
</evidence>
<reference evidence="8 9" key="1">
    <citation type="submission" date="2015-03" db="EMBL/GenBank/DDBJ databases">
        <authorList>
            <consortium name="Pathogen Informatics"/>
        </authorList>
    </citation>
    <scope>NUCLEOTIDE SEQUENCE [LARGE SCALE GENOMIC DNA]</scope>
    <source>
        <strain evidence="3 11">G09801536</strain>
        <strain evidence="2 12">G09901357</strain>
        <strain evidence="8">K00500041</strain>
        <strain evidence="6 10">M09401471</strain>
        <strain evidence="9">N09902308</strain>
        <strain evidence="5 13">P00601463</strain>
    </source>
</reference>
<evidence type="ECO:0000313" key="7">
    <source>
        <dbReference type="EMBL" id="CPA25679.1"/>
    </source>
</evidence>
<dbReference type="EMBL" id="CSAE01000094">
    <property type="protein sequence ID" value="COV35074.1"/>
    <property type="molecule type" value="Genomic_DNA"/>
</dbReference>
<organism evidence="4 8">
    <name type="scientific">Mycobacterium tuberculosis</name>
    <dbReference type="NCBI Taxonomy" id="1773"/>
    <lineage>
        <taxon>Bacteria</taxon>
        <taxon>Bacillati</taxon>
        <taxon>Actinomycetota</taxon>
        <taxon>Actinomycetes</taxon>
        <taxon>Mycobacteriales</taxon>
        <taxon>Mycobacteriaceae</taxon>
        <taxon>Mycobacterium</taxon>
        <taxon>Mycobacterium tuberculosis complex</taxon>
    </lineage>
</organism>
<reference evidence="7" key="3">
    <citation type="submission" date="2015-03" db="EMBL/GenBank/DDBJ databases">
        <authorList>
            <consortium name="Pathogen Informatics"/>
            <person name="Murphy D."/>
        </authorList>
    </citation>
    <scope>NUCLEOTIDE SEQUENCE</scope>
    <source>
        <strain evidence="7">N09902308</strain>
    </source>
</reference>
<evidence type="ECO:0000313" key="8">
    <source>
        <dbReference type="Proteomes" id="UP000038802"/>
    </source>
</evidence>
<evidence type="ECO:0000313" key="2">
    <source>
        <dbReference type="EMBL" id="CFE38789.1"/>
    </source>
</evidence>
<dbReference type="EMBL" id="CFOE01000105">
    <property type="protein sequence ID" value="CFE38789.1"/>
    <property type="molecule type" value="Genomic_DNA"/>
</dbReference>
<dbReference type="AlphaFoldDB" id="A0A0U0RC41"/>
<feature type="region of interest" description="Disordered" evidence="1">
    <location>
        <begin position="24"/>
        <end position="44"/>
    </location>
</feature>
<dbReference type="EMBL" id="CSBK01002809">
    <property type="protein sequence ID" value="CPA25679.1"/>
    <property type="molecule type" value="Genomic_DNA"/>
</dbReference>
<dbReference type="Proteomes" id="UP000048600">
    <property type="component" value="Unassembled WGS sequence"/>
</dbReference>
<dbReference type="EMBL" id="CSAJ01000500">
    <property type="protein sequence ID" value="COW77144.1"/>
    <property type="molecule type" value="Genomic_DNA"/>
</dbReference>
<evidence type="ECO:0000313" key="9">
    <source>
        <dbReference type="Proteomes" id="UP000039021"/>
    </source>
</evidence>
<protein>
    <submittedName>
        <fullName evidence="4">Uncharacterized protein</fullName>
    </submittedName>
</protein>
<evidence type="ECO:0000313" key="4">
    <source>
        <dbReference type="EMBL" id="COV35074.1"/>
    </source>
</evidence>
<dbReference type="Proteomes" id="UP000038802">
    <property type="component" value="Unassembled WGS sequence"/>
</dbReference>
<dbReference type="EMBL" id="CSAD01000087">
    <property type="protein sequence ID" value="COV06133.1"/>
    <property type="molecule type" value="Genomic_DNA"/>
</dbReference>
<name>A0A0U0RC41_MYCTX</name>
<dbReference type="Proteomes" id="UP000045842">
    <property type="component" value="Unassembled WGS sequence"/>
</dbReference>
<reference evidence="4" key="2">
    <citation type="submission" date="2015-03" db="EMBL/GenBank/DDBJ databases">
        <authorList>
            <person name="Murphy D."/>
        </authorList>
    </citation>
    <scope>NUCLEOTIDE SEQUENCE [LARGE SCALE GENOMIC DNA]</scope>
    <source>
        <strain evidence="4">K00500041</strain>
    </source>
</reference>
<evidence type="ECO:0000313" key="12">
    <source>
        <dbReference type="Proteomes" id="UP000048289"/>
    </source>
</evidence>
<dbReference type="Proteomes" id="UP000039021">
    <property type="component" value="Unassembled WGS sequence"/>
</dbReference>
<evidence type="ECO:0000313" key="3">
    <source>
        <dbReference type="EMBL" id="COV06133.1"/>
    </source>
</evidence>
<evidence type="ECO:0000313" key="11">
    <source>
        <dbReference type="Proteomes" id="UP000045842"/>
    </source>
</evidence>
<dbReference type="EMBL" id="CHKL01000085">
    <property type="protein sequence ID" value="COV97779.1"/>
    <property type="molecule type" value="Genomic_DNA"/>
</dbReference>
<evidence type="ECO:0000313" key="10">
    <source>
        <dbReference type="Proteomes" id="UP000044938"/>
    </source>
</evidence>
<proteinExistence type="predicted"/>
<gene>
    <name evidence="3" type="ORF">ERS007679_00941</name>
    <name evidence="2" type="ORF">ERS007681_01159</name>
    <name evidence="4" type="ORF">ERS007703_01202</name>
    <name evidence="6" type="ORF">ERS007720_03247</name>
    <name evidence="7" type="ORF">ERS007739_04470</name>
    <name evidence="5" type="ORF">ERS007741_01103</name>
</gene>
<dbReference type="Proteomes" id="UP000048289">
    <property type="component" value="Unassembled WGS sequence"/>
</dbReference>
<dbReference type="Proteomes" id="UP000044938">
    <property type="component" value="Unassembled WGS sequence"/>
</dbReference>
<evidence type="ECO:0000313" key="6">
    <source>
        <dbReference type="EMBL" id="COW77144.1"/>
    </source>
</evidence>
<accession>A0A0U0RC41</accession>
<evidence type="ECO:0000313" key="5">
    <source>
        <dbReference type="EMBL" id="COV97779.1"/>
    </source>
</evidence>
<sequence>MTSLVPTAVPNAVFTVSSRNVISSEDGCGTSGIGPGASSSVSPR</sequence>